<keyword evidence="2" id="KW-1185">Reference proteome</keyword>
<reference evidence="2" key="1">
    <citation type="submission" date="2017-11" db="EMBL/GenBank/DDBJ databases">
        <title>Complete Genome of Klebsiella pneumoniae Myophage Menlow.</title>
        <authorList>
            <person name="Newkirk H.N."/>
            <person name="Lessor L."/>
            <person name="Liu M."/>
        </authorList>
    </citation>
    <scope>NUCLEOTIDE SEQUENCE [LARGE SCALE GENOMIC DNA]</scope>
</reference>
<evidence type="ECO:0000313" key="1">
    <source>
        <dbReference type="EMBL" id="AUG87847.1"/>
    </source>
</evidence>
<dbReference type="EMBL" id="MG428990">
    <property type="protein sequence ID" value="AUG87847.1"/>
    <property type="molecule type" value="Genomic_DNA"/>
</dbReference>
<accession>A0A2H5BNE2</accession>
<organism evidence="1 2">
    <name type="scientific">Klebsiella phage Menlow</name>
    <dbReference type="NCBI Taxonomy" id="2054273"/>
    <lineage>
        <taxon>Viruses</taxon>
        <taxon>Duplodnaviria</taxon>
        <taxon>Heunggongvirae</taxon>
        <taxon>Uroviricota</taxon>
        <taxon>Caudoviricetes</taxon>
        <taxon>Pantevenvirales</taxon>
        <taxon>Ackermannviridae</taxon>
        <taxon>Taipeivirus</taxon>
        <taxon>Taipeivirus menlow</taxon>
    </lineage>
</organism>
<sequence length="115" mass="13210">MKYQTLLIIPNIKAEILFHDTIEEAKNVFQNIQDYRPGIGSEMVSATPLNYKLPPDQQNRQVFYLDVGIMSEEDAQNAVLNIKAYIEDHHCESETGIDLDILNDYIIKNEPKGKE</sequence>
<name>A0A2H5BNE2_9CAUD</name>
<dbReference type="Proteomes" id="UP000241701">
    <property type="component" value="Segment"/>
</dbReference>
<protein>
    <submittedName>
        <fullName evidence="1">Uncharacterized protein</fullName>
    </submittedName>
</protein>
<proteinExistence type="predicted"/>
<evidence type="ECO:0000313" key="2">
    <source>
        <dbReference type="Proteomes" id="UP000241701"/>
    </source>
</evidence>
<gene>
    <name evidence="1" type="ORF">CPT_Menlow_146</name>
</gene>